<feature type="domain" description="Tc1-like transposase DDE" evidence="1">
    <location>
        <begin position="10"/>
        <end position="110"/>
    </location>
</feature>
<name>A0AAD9PUW4_ACRCE</name>
<reference evidence="2" key="2">
    <citation type="journal article" date="2023" name="Science">
        <title>Genomic signatures of disease resistance in endangered staghorn corals.</title>
        <authorList>
            <person name="Vollmer S.V."/>
            <person name="Selwyn J.D."/>
            <person name="Despard B.A."/>
            <person name="Roesel C.L."/>
        </authorList>
    </citation>
    <scope>NUCLEOTIDE SEQUENCE</scope>
    <source>
        <strain evidence="2">K2</strain>
    </source>
</reference>
<gene>
    <name evidence="2" type="ORF">P5673_030151</name>
</gene>
<keyword evidence="3" id="KW-1185">Reference proteome</keyword>
<accession>A0AAD9PUW4</accession>
<dbReference type="EMBL" id="JARQWQ010000127">
    <property type="protein sequence ID" value="KAK2549328.1"/>
    <property type="molecule type" value="Genomic_DNA"/>
</dbReference>
<dbReference type="Pfam" id="PF13358">
    <property type="entry name" value="DDE_3"/>
    <property type="match status" value="1"/>
</dbReference>
<evidence type="ECO:0000313" key="2">
    <source>
        <dbReference type="EMBL" id="KAK2549328.1"/>
    </source>
</evidence>
<reference evidence="2" key="1">
    <citation type="journal article" date="2023" name="G3 (Bethesda)">
        <title>Whole genome assembly and annotation of the endangered Caribbean coral Acropora cervicornis.</title>
        <authorList>
            <person name="Selwyn J.D."/>
            <person name="Vollmer S.V."/>
        </authorList>
    </citation>
    <scope>NUCLEOTIDE SEQUENCE</scope>
    <source>
        <strain evidence="2">K2</strain>
    </source>
</reference>
<protein>
    <recommendedName>
        <fullName evidence="1">Tc1-like transposase DDE domain-containing protein</fullName>
    </recommendedName>
</protein>
<evidence type="ECO:0000259" key="1">
    <source>
        <dbReference type="Pfam" id="PF13358"/>
    </source>
</evidence>
<evidence type="ECO:0000313" key="3">
    <source>
        <dbReference type="Proteomes" id="UP001249851"/>
    </source>
</evidence>
<proteinExistence type="predicted"/>
<comment type="caution">
    <text evidence="2">The sequence shown here is derived from an EMBL/GenBank/DDBJ whole genome shotgun (WGS) entry which is preliminary data.</text>
</comment>
<dbReference type="Gene3D" id="3.30.420.10">
    <property type="entry name" value="Ribonuclease H-like superfamily/Ribonuclease H"/>
    <property type="match status" value="1"/>
</dbReference>
<dbReference type="Proteomes" id="UP001249851">
    <property type="component" value="Unassembled WGS sequence"/>
</dbReference>
<organism evidence="2 3">
    <name type="scientific">Acropora cervicornis</name>
    <name type="common">Staghorn coral</name>
    <dbReference type="NCBI Taxonomy" id="6130"/>
    <lineage>
        <taxon>Eukaryota</taxon>
        <taxon>Metazoa</taxon>
        <taxon>Cnidaria</taxon>
        <taxon>Anthozoa</taxon>
        <taxon>Hexacorallia</taxon>
        <taxon>Scleractinia</taxon>
        <taxon>Astrocoeniina</taxon>
        <taxon>Acroporidae</taxon>
        <taxon>Acropora</taxon>
    </lineage>
</organism>
<dbReference type="GO" id="GO:0003676">
    <property type="term" value="F:nucleic acid binding"/>
    <property type="evidence" value="ECO:0007669"/>
    <property type="project" value="InterPro"/>
</dbReference>
<dbReference type="InterPro" id="IPR036397">
    <property type="entry name" value="RNaseH_sf"/>
</dbReference>
<sequence>MDAPNVTLQVLAGVEGILYTNTVNETTTTLDFLEFFVEASNNFLPNGKPVLRYRDHILVDNHATHHNEGRYALGWWMDQHGLKVLYLPPHSPEFHSTELAFNKMKTAKQEGIRQSFHRNIHIGVNIFINSQRALGSGRTDEVSFATSATKSQNTGWFFNKTNKDVVLHYLLEDLSSENIPHPQDALFYAK</sequence>
<dbReference type="AlphaFoldDB" id="A0AAD9PUW4"/>
<dbReference type="InterPro" id="IPR038717">
    <property type="entry name" value="Tc1-like_DDE_dom"/>
</dbReference>